<evidence type="ECO:0000313" key="2">
    <source>
        <dbReference type="EMBL" id="EIM32521.1"/>
    </source>
</evidence>
<reference evidence="2 3" key="1">
    <citation type="submission" date="2012-02" db="EMBL/GenBank/DDBJ databases">
        <title>Improved High-Quality Draft genome of Prevotella bivia DSM 20514.</title>
        <authorList>
            <consortium name="US DOE Joint Genome Institute (JGI-PGF)"/>
            <person name="Lucas S."/>
            <person name="Copeland A."/>
            <person name="Lapidus A."/>
            <person name="Bruce D."/>
            <person name="Goodwin L."/>
            <person name="Pitluck S."/>
            <person name="Peters L."/>
            <person name="Mikhailova N."/>
            <person name="Munk A.C.C."/>
            <person name="Kyrpides N."/>
            <person name="Mavromatis K."/>
            <person name="Detter J.C."/>
            <person name="Han C."/>
            <person name="Land M."/>
            <person name="Hauser L."/>
            <person name="Markowitz V."/>
            <person name="Cheng J.-F."/>
            <person name="Hugenholtz P."/>
            <person name="Woyke T."/>
            <person name="Wu D."/>
            <person name="Gronow S."/>
            <person name="Wellnitz S."/>
            <person name="Brambilla E."/>
            <person name="Klenk H.-P."/>
            <person name="Eisen J.A."/>
        </authorList>
    </citation>
    <scope>NUCLEOTIDE SEQUENCE [LARGE SCALE GENOMIC DNA]</scope>
    <source>
        <strain evidence="2 3">DSM 20514</strain>
    </source>
</reference>
<keyword evidence="1" id="KW-1133">Transmembrane helix</keyword>
<dbReference type="HOGENOM" id="CLU_3237585_0_0_10"/>
<dbReference type="EMBL" id="JH660660">
    <property type="protein sequence ID" value="EIM32521.1"/>
    <property type="molecule type" value="Genomic_DNA"/>
</dbReference>
<sequence>MVIRNRLSESKLTKKACPLEVSLIIIKSVNNYLLSIYFFSFRS</sequence>
<proteinExistence type="predicted"/>
<dbReference type="Proteomes" id="UP000002786">
    <property type="component" value="Unassembled WGS sequence"/>
</dbReference>
<name>I4Z8H9_9BACT</name>
<keyword evidence="1" id="KW-0472">Membrane</keyword>
<keyword evidence="1" id="KW-0812">Transmembrane</keyword>
<organism evidence="2 3">
    <name type="scientific">Prevotella bivia DSM 20514</name>
    <dbReference type="NCBI Taxonomy" id="868129"/>
    <lineage>
        <taxon>Bacteria</taxon>
        <taxon>Pseudomonadati</taxon>
        <taxon>Bacteroidota</taxon>
        <taxon>Bacteroidia</taxon>
        <taxon>Bacteroidales</taxon>
        <taxon>Prevotellaceae</taxon>
        <taxon>Prevotella</taxon>
    </lineage>
</organism>
<evidence type="ECO:0000256" key="1">
    <source>
        <dbReference type="SAM" id="Phobius"/>
    </source>
</evidence>
<feature type="transmembrane region" description="Helical" evidence="1">
    <location>
        <begin position="21"/>
        <end position="40"/>
    </location>
</feature>
<accession>I4Z8H9</accession>
<gene>
    <name evidence="2" type="ORF">PrebiDRAFT_0782</name>
</gene>
<protein>
    <submittedName>
        <fullName evidence="2">Uncharacterized protein</fullName>
    </submittedName>
</protein>
<keyword evidence="3" id="KW-1185">Reference proteome</keyword>
<dbReference type="AlphaFoldDB" id="I4Z8H9"/>
<evidence type="ECO:0000313" key="3">
    <source>
        <dbReference type="Proteomes" id="UP000002786"/>
    </source>
</evidence>